<evidence type="ECO:0000313" key="7">
    <source>
        <dbReference type="EMBL" id="UOA16932.1"/>
    </source>
</evidence>
<keyword evidence="4 7" id="KW-0067">ATP-binding</keyword>
<dbReference type="CDD" id="cd03224">
    <property type="entry name" value="ABC_TM1139_LivF_branched"/>
    <property type="match status" value="1"/>
</dbReference>
<organism evidence="7 8">
    <name type="scientific">Sulfitobacter dubius</name>
    <dbReference type="NCBI Taxonomy" id="218673"/>
    <lineage>
        <taxon>Bacteria</taxon>
        <taxon>Pseudomonadati</taxon>
        <taxon>Pseudomonadota</taxon>
        <taxon>Alphaproteobacteria</taxon>
        <taxon>Rhodobacterales</taxon>
        <taxon>Roseobacteraceae</taxon>
        <taxon>Sulfitobacter</taxon>
    </lineage>
</organism>
<keyword evidence="8" id="KW-1185">Reference proteome</keyword>
<dbReference type="PANTHER" id="PTHR43820:SF4">
    <property type="entry name" value="HIGH-AFFINITY BRANCHED-CHAIN AMINO ACID TRANSPORT ATP-BINDING PROTEIN LIVF"/>
    <property type="match status" value="1"/>
</dbReference>
<feature type="domain" description="ABC transporter" evidence="6">
    <location>
        <begin position="2"/>
        <end position="235"/>
    </location>
</feature>
<name>A0ABY3ZR21_9RHOB</name>
<dbReference type="Proteomes" id="UP000831019">
    <property type="component" value="Plasmid pDSM109990_c"/>
</dbReference>
<evidence type="ECO:0000256" key="4">
    <source>
        <dbReference type="ARBA" id="ARBA00022840"/>
    </source>
</evidence>
<dbReference type="GO" id="GO:0005524">
    <property type="term" value="F:ATP binding"/>
    <property type="evidence" value="ECO:0007669"/>
    <property type="project" value="UniProtKB-KW"/>
</dbReference>
<keyword evidence="7" id="KW-0614">Plasmid</keyword>
<dbReference type="PROSITE" id="PS50893">
    <property type="entry name" value="ABC_TRANSPORTER_2"/>
    <property type="match status" value="1"/>
</dbReference>
<evidence type="ECO:0000256" key="5">
    <source>
        <dbReference type="ARBA" id="ARBA00022970"/>
    </source>
</evidence>
<dbReference type="InterPro" id="IPR003593">
    <property type="entry name" value="AAA+_ATPase"/>
</dbReference>
<keyword evidence="5" id="KW-0029">Amino-acid transport</keyword>
<protein>
    <submittedName>
        <fullName evidence="7">High-affinity branched-chain amino acid transport ATP-binding protein LivF</fullName>
    </submittedName>
</protein>
<proteinExistence type="inferred from homology"/>
<geneLocation type="plasmid" evidence="7 8">
    <name>pDSM109990_c</name>
</geneLocation>
<dbReference type="SMART" id="SM00382">
    <property type="entry name" value="AAA"/>
    <property type="match status" value="1"/>
</dbReference>
<dbReference type="EMBL" id="CP085147">
    <property type="protein sequence ID" value="UOA16932.1"/>
    <property type="molecule type" value="Genomic_DNA"/>
</dbReference>
<dbReference type="SUPFAM" id="SSF52540">
    <property type="entry name" value="P-loop containing nucleoside triphosphate hydrolases"/>
    <property type="match status" value="1"/>
</dbReference>
<evidence type="ECO:0000256" key="3">
    <source>
        <dbReference type="ARBA" id="ARBA00022741"/>
    </source>
</evidence>
<dbReference type="Gene3D" id="3.40.50.300">
    <property type="entry name" value="P-loop containing nucleotide triphosphate hydrolases"/>
    <property type="match status" value="1"/>
</dbReference>
<dbReference type="PANTHER" id="PTHR43820">
    <property type="entry name" value="HIGH-AFFINITY BRANCHED-CHAIN AMINO ACID TRANSPORT ATP-BINDING PROTEIN LIVF"/>
    <property type="match status" value="1"/>
</dbReference>
<dbReference type="InterPro" id="IPR003439">
    <property type="entry name" value="ABC_transporter-like_ATP-bd"/>
</dbReference>
<dbReference type="RefSeq" id="WP_243263870.1">
    <property type="nucleotide sequence ID" value="NZ_CP085147.1"/>
</dbReference>
<sequence length="237" mass="25781">MLQISNLKAGYGRLNALRGIDLSVKKSEIVFIVGPNGAGKSTLLKVVSGLMKPWSGEIRFENEVINGQPPERLCREGLVLVPEGRSIFSSLTVEENLALGGMGRRDKDVLEADLDTVLNTFPILRERIKGVAGHLSGGEQQQLAIARAILQQPALIMIDEPSLGLAPLMIDEVYASLKALNERTGMTLLIVEQSTARILKLADRVNVLRNGEIVLSKHKSEIGDPALLEEAYFGYVA</sequence>
<keyword evidence="2" id="KW-0813">Transport</keyword>
<dbReference type="InterPro" id="IPR052156">
    <property type="entry name" value="BCAA_Transport_ATP-bd_LivF"/>
</dbReference>
<comment type="similarity">
    <text evidence="1">Belongs to the ABC transporter superfamily.</text>
</comment>
<keyword evidence="3" id="KW-0547">Nucleotide-binding</keyword>
<evidence type="ECO:0000256" key="1">
    <source>
        <dbReference type="ARBA" id="ARBA00005417"/>
    </source>
</evidence>
<gene>
    <name evidence="7" type="primary">livF_10</name>
    <name evidence="7" type="ORF">DSM109990_03819</name>
</gene>
<dbReference type="Pfam" id="PF00005">
    <property type="entry name" value="ABC_tran"/>
    <property type="match status" value="1"/>
</dbReference>
<evidence type="ECO:0000313" key="8">
    <source>
        <dbReference type="Proteomes" id="UP000831019"/>
    </source>
</evidence>
<reference evidence="8" key="1">
    <citation type="journal article" date="2022" name="Microorganisms">
        <title>Beyond the ABCs#Discovery of Three New Plasmid Types in Rhodobacterales (RepQ, RepY, RepW).</title>
        <authorList>
            <person name="Freese H.M."/>
            <person name="Ringel V."/>
            <person name="Overmann J."/>
            <person name="Petersen J."/>
        </authorList>
    </citation>
    <scope>NUCLEOTIDE SEQUENCE [LARGE SCALE GENOMIC DNA]</scope>
    <source>
        <strain evidence="8">DSM 109990</strain>
        <plasmid evidence="8">pDSM109990_c</plasmid>
    </source>
</reference>
<evidence type="ECO:0000256" key="2">
    <source>
        <dbReference type="ARBA" id="ARBA00022448"/>
    </source>
</evidence>
<dbReference type="InterPro" id="IPR027417">
    <property type="entry name" value="P-loop_NTPase"/>
</dbReference>
<accession>A0ABY3ZR21</accession>
<evidence type="ECO:0000259" key="6">
    <source>
        <dbReference type="PROSITE" id="PS50893"/>
    </source>
</evidence>